<dbReference type="GO" id="GO:0050661">
    <property type="term" value="F:NADP binding"/>
    <property type="evidence" value="ECO:0007669"/>
    <property type="project" value="InterPro"/>
</dbReference>
<keyword evidence="5" id="KW-1185">Reference proteome</keyword>
<sequence>MVSTTPHPSEAPLPTLNKLGVSSIPENIDAPKIASEWFASFADRVASGDVDGIISLLIESSFDSAFPETGNQPSVYWRDALSLTWDFRTFEGTARIRKFLADRLQDAKVSNLQLKTTNDGQGLAPFFAQPFPDLAWIMGMFTFETNVGLASGIFRLVPTLDKQQELQWKAHCIFTNLEDLKGFPEKIGHLRNQESDHGKWESLREKEKSFENGDPTVLVVGGGQSGLEIAARLKLLGVQTLIIEKNERVGDNWRNRYDALCLHDPVWSDHMPYIPFPPNWPTFTPAKKLANWLEFYAESMELDVWTSSTVSHIQRDNLTGLYKVTVQLGGQKGERIFTVKHVIFATGFAGGSAHMPTYPGMDKFKGQILHSTQHKKATDHLGKKVVLIGSCTSAHDLGVDYYDHGIDVTMYQRSSTYVISVQKGVRILFSGLFDETGPPTIVADRISASFPNLLNLGVSHRATLAIEEVDKETLEGLRRVGFRLNRGYKDAGVLLTAFTKAGGYYLDVGGSQYVIDGKIKLKNDANLESFTETGLKFADGSELPADVVVFCTGLGQARDVVGQILDPETFQKVGEIWGIDDEGEFNGIWGDLGAPNLWFMMGNLSLCRFYSKHLALQIKAIEEGIFGERYQAKA</sequence>
<dbReference type="PANTHER" id="PTHR43539:SF68">
    <property type="entry name" value="FLAVIN-BINDING MONOOXYGENASE-LIKE PROTEIN (AFU_ORTHOLOGUE AFUA_4G09220)"/>
    <property type="match status" value="1"/>
</dbReference>
<dbReference type="InterPro" id="IPR050982">
    <property type="entry name" value="Auxin_biosynth/cation_transpt"/>
</dbReference>
<protein>
    <submittedName>
        <fullName evidence="4">FAD/NAD(P)-binding domain-containing protein</fullName>
    </submittedName>
</protein>
<evidence type="ECO:0000256" key="2">
    <source>
        <dbReference type="ARBA" id="ARBA00022827"/>
    </source>
</evidence>
<dbReference type="Proteomes" id="UP000807342">
    <property type="component" value="Unassembled WGS sequence"/>
</dbReference>
<evidence type="ECO:0000313" key="4">
    <source>
        <dbReference type="EMBL" id="KAF9448561.1"/>
    </source>
</evidence>
<dbReference type="GO" id="GO:0050660">
    <property type="term" value="F:flavin adenine dinucleotide binding"/>
    <property type="evidence" value="ECO:0007669"/>
    <property type="project" value="InterPro"/>
</dbReference>
<dbReference type="InterPro" id="IPR036188">
    <property type="entry name" value="FAD/NAD-bd_sf"/>
</dbReference>
<reference evidence="4" key="1">
    <citation type="submission" date="2020-11" db="EMBL/GenBank/DDBJ databases">
        <authorList>
            <consortium name="DOE Joint Genome Institute"/>
            <person name="Ahrendt S."/>
            <person name="Riley R."/>
            <person name="Andreopoulos W."/>
            <person name="Labutti K."/>
            <person name="Pangilinan J."/>
            <person name="Ruiz-Duenas F.J."/>
            <person name="Barrasa J.M."/>
            <person name="Sanchez-Garcia M."/>
            <person name="Camarero S."/>
            <person name="Miyauchi S."/>
            <person name="Serrano A."/>
            <person name="Linde D."/>
            <person name="Babiker R."/>
            <person name="Drula E."/>
            <person name="Ayuso-Fernandez I."/>
            <person name="Pacheco R."/>
            <person name="Padilla G."/>
            <person name="Ferreira P."/>
            <person name="Barriuso J."/>
            <person name="Kellner H."/>
            <person name="Castanera R."/>
            <person name="Alfaro M."/>
            <person name="Ramirez L."/>
            <person name="Pisabarro A.G."/>
            <person name="Kuo A."/>
            <person name="Tritt A."/>
            <person name="Lipzen A."/>
            <person name="He G."/>
            <person name="Yan M."/>
            <person name="Ng V."/>
            <person name="Cullen D."/>
            <person name="Martin F."/>
            <person name="Rosso M.-N."/>
            <person name="Henrissat B."/>
            <person name="Hibbett D."/>
            <person name="Martinez A.T."/>
            <person name="Grigoriev I.V."/>
        </authorList>
    </citation>
    <scope>NUCLEOTIDE SEQUENCE</scope>
    <source>
        <strain evidence="4">MF-IS2</strain>
    </source>
</reference>
<dbReference type="Gene3D" id="3.50.50.60">
    <property type="entry name" value="FAD/NAD(P)-binding domain"/>
    <property type="match status" value="1"/>
</dbReference>
<evidence type="ECO:0000256" key="3">
    <source>
        <dbReference type="ARBA" id="ARBA00023002"/>
    </source>
</evidence>
<dbReference type="GO" id="GO:0004499">
    <property type="term" value="F:N,N-dimethylaniline monooxygenase activity"/>
    <property type="evidence" value="ECO:0007669"/>
    <property type="project" value="InterPro"/>
</dbReference>
<comment type="caution">
    <text evidence="4">The sequence shown here is derived from an EMBL/GenBank/DDBJ whole genome shotgun (WGS) entry which is preliminary data.</text>
</comment>
<keyword evidence="3" id="KW-0560">Oxidoreductase</keyword>
<evidence type="ECO:0000256" key="1">
    <source>
        <dbReference type="ARBA" id="ARBA00022630"/>
    </source>
</evidence>
<organism evidence="4 5">
    <name type="scientific">Macrolepiota fuliginosa MF-IS2</name>
    <dbReference type="NCBI Taxonomy" id="1400762"/>
    <lineage>
        <taxon>Eukaryota</taxon>
        <taxon>Fungi</taxon>
        <taxon>Dikarya</taxon>
        <taxon>Basidiomycota</taxon>
        <taxon>Agaricomycotina</taxon>
        <taxon>Agaricomycetes</taxon>
        <taxon>Agaricomycetidae</taxon>
        <taxon>Agaricales</taxon>
        <taxon>Agaricineae</taxon>
        <taxon>Agaricaceae</taxon>
        <taxon>Macrolepiota</taxon>
    </lineage>
</organism>
<accession>A0A9P5XG14</accession>
<keyword evidence="1" id="KW-0285">Flavoprotein</keyword>
<gene>
    <name evidence="4" type="ORF">P691DRAFT_729456</name>
</gene>
<evidence type="ECO:0000313" key="5">
    <source>
        <dbReference type="Proteomes" id="UP000807342"/>
    </source>
</evidence>
<dbReference type="SUPFAM" id="SSF51905">
    <property type="entry name" value="FAD/NAD(P)-binding domain"/>
    <property type="match status" value="2"/>
</dbReference>
<dbReference type="OrthoDB" id="74360at2759"/>
<dbReference type="PANTHER" id="PTHR43539">
    <property type="entry name" value="FLAVIN-BINDING MONOOXYGENASE-LIKE PROTEIN (AFU_ORTHOLOGUE AFUA_4G09220)"/>
    <property type="match status" value="1"/>
</dbReference>
<dbReference type="Pfam" id="PF13450">
    <property type="entry name" value="NAD_binding_8"/>
    <property type="match status" value="1"/>
</dbReference>
<dbReference type="EMBL" id="MU151157">
    <property type="protein sequence ID" value="KAF9448561.1"/>
    <property type="molecule type" value="Genomic_DNA"/>
</dbReference>
<keyword evidence="2" id="KW-0274">FAD</keyword>
<dbReference type="Pfam" id="PF00743">
    <property type="entry name" value="FMO-like"/>
    <property type="match status" value="1"/>
</dbReference>
<name>A0A9P5XG14_9AGAR</name>
<proteinExistence type="predicted"/>
<dbReference type="AlphaFoldDB" id="A0A9P5XG14"/>
<dbReference type="InterPro" id="IPR020946">
    <property type="entry name" value="Flavin_mOase-like"/>
</dbReference>